<dbReference type="EMBL" id="JAOQIO010000124">
    <property type="protein sequence ID" value="MCU6798043.1"/>
    <property type="molecule type" value="Genomic_DNA"/>
</dbReference>
<keyword evidence="2" id="KW-1185">Reference proteome</keyword>
<proteinExistence type="predicted"/>
<reference evidence="1 2" key="1">
    <citation type="submission" date="2022-09" db="EMBL/GenBank/DDBJ databases">
        <authorList>
            <person name="Han X.L."/>
            <person name="Wang Q."/>
            <person name="Lu T."/>
        </authorList>
    </citation>
    <scope>NUCLEOTIDE SEQUENCE [LARGE SCALE GENOMIC DNA]</scope>
    <source>
        <strain evidence="1 2">WQ 127069</strain>
    </source>
</reference>
<evidence type="ECO:0008006" key="3">
    <source>
        <dbReference type="Google" id="ProtNLM"/>
    </source>
</evidence>
<accession>A0ABT2UTP7</accession>
<comment type="caution">
    <text evidence="1">The sequence shown here is derived from an EMBL/GenBank/DDBJ whole genome shotgun (WGS) entry which is preliminary data.</text>
</comment>
<gene>
    <name evidence="1" type="ORF">OB236_38550</name>
</gene>
<evidence type="ECO:0000313" key="1">
    <source>
        <dbReference type="EMBL" id="MCU6798043.1"/>
    </source>
</evidence>
<dbReference type="Proteomes" id="UP001652445">
    <property type="component" value="Unassembled WGS sequence"/>
</dbReference>
<organism evidence="1 2">
    <name type="scientific">Paenibacillus baimaensis</name>
    <dbReference type="NCBI Taxonomy" id="2982185"/>
    <lineage>
        <taxon>Bacteria</taxon>
        <taxon>Bacillati</taxon>
        <taxon>Bacillota</taxon>
        <taxon>Bacilli</taxon>
        <taxon>Bacillales</taxon>
        <taxon>Paenibacillaceae</taxon>
        <taxon>Paenibacillus</taxon>
    </lineage>
</organism>
<sequence length="133" mass="15231">MHTLFTADIVDPLIVRIENYNRLLKLIDLKSLEDGSCTLPHKVMANFLDVTHTDIVKWIDKLIDFGIIEQVGSHKAYRRKSSEAENPSLNCLIDLLILFKESPNLSFSQQAEALDISIQELEYLFGMLIQIIE</sequence>
<evidence type="ECO:0000313" key="2">
    <source>
        <dbReference type="Proteomes" id="UP001652445"/>
    </source>
</evidence>
<name>A0ABT2UTP7_9BACL</name>
<protein>
    <recommendedName>
        <fullName evidence="3">MarR family transcriptional regulator</fullName>
    </recommendedName>
</protein>
<dbReference type="RefSeq" id="WP_262688725.1">
    <property type="nucleotide sequence ID" value="NZ_JAOQIO010000124.1"/>
</dbReference>